<accession>A0A1S2Z6N0</accession>
<evidence type="ECO:0000259" key="1">
    <source>
        <dbReference type="Pfam" id="PF22936"/>
    </source>
</evidence>
<sequence length="324" mass="37310">MNGGGFPSNLPILDGKNWERWSASMRSLLGSQEVFEIVQDGYEQLAANPTERQQTTFKDCKKRDCKALFYIQQSVDSNNFDRISKAATSKEAWEILVKYYTGREKAKKMKLQMLRRQYKLLQMEEDEVVADYFNRILRTLTQRYDHIVVAIEESKDLDKMKVEDLQGSLEAHKLRVRERCAATSTSQVQALQAQECRSKKVEREDDEAQMAAEDSDSDEMLLMATTKSDDDCPEQWYLDTGCSNHMTDHKEWFVSIDDKVKREIGFADNSSVKAEGIGKVLIQRRDGNQSFICDVLYVPNMKNNLLSLGQLLEKGYSMKMEQGK</sequence>
<dbReference type="PANTHER" id="PTHR35317:SF28">
    <property type="entry name" value="ZINC FINGER, CCHC-TYPE, RIBONUCLEASE H-LIKE DOMAIN, GAG-PRE-INTEGRASE DOMAIN PROTEIN-RELATED"/>
    <property type="match status" value="1"/>
</dbReference>
<keyword evidence="2" id="KW-1185">Reference proteome</keyword>
<protein>
    <submittedName>
        <fullName evidence="3">Uncharacterized protein LOC101498930</fullName>
    </submittedName>
</protein>
<dbReference type="Proteomes" id="UP000087171">
    <property type="component" value="Unplaced"/>
</dbReference>
<reference evidence="3" key="1">
    <citation type="submission" date="2025-08" db="UniProtKB">
        <authorList>
            <consortium name="RefSeq"/>
        </authorList>
    </citation>
    <scope>IDENTIFICATION</scope>
    <source>
        <tissue evidence="3">Etiolated seedlings</tissue>
    </source>
</reference>
<dbReference type="Pfam" id="PF14223">
    <property type="entry name" value="Retrotran_gag_2"/>
    <property type="match status" value="1"/>
</dbReference>
<dbReference type="Pfam" id="PF22936">
    <property type="entry name" value="Pol_BBD"/>
    <property type="match status" value="1"/>
</dbReference>
<feature type="domain" description="Retrovirus-related Pol polyprotein from transposon TNT 1-94-like beta-barrel" evidence="1">
    <location>
        <begin position="236"/>
        <end position="316"/>
    </location>
</feature>
<dbReference type="PaxDb" id="3827-XP_004515992.1"/>
<dbReference type="eggNOG" id="KOG0017">
    <property type="taxonomic scope" value="Eukaryota"/>
</dbReference>
<name>A0A1S2Z6N0_CICAR</name>
<dbReference type="KEGG" id="cam:101498930"/>
<dbReference type="RefSeq" id="XP_004515992.1">
    <property type="nucleotide sequence ID" value="XM_004515935.1"/>
</dbReference>
<evidence type="ECO:0000313" key="3">
    <source>
        <dbReference type="RefSeq" id="XP_004515992.1"/>
    </source>
</evidence>
<dbReference type="AlphaFoldDB" id="A0A1S2Z6N0"/>
<proteinExistence type="predicted"/>
<dbReference type="OrthoDB" id="1427879at2759"/>
<dbReference type="GeneID" id="101498930"/>
<dbReference type="PANTHER" id="PTHR35317">
    <property type="entry name" value="OS04G0629600 PROTEIN"/>
    <property type="match status" value="1"/>
</dbReference>
<evidence type="ECO:0000313" key="2">
    <source>
        <dbReference type="Proteomes" id="UP000087171"/>
    </source>
</evidence>
<dbReference type="InterPro" id="IPR054722">
    <property type="entry name" value="PolX-like_BBD"/>
</dbReference>
<gene>
    <name evidence="3" type="primary">LOC101498930</name>
</gene>
<organism evidence="2 3">
    <name type="scientific">Cicer arietinum</name>
    <name type="common">Chickpea</name>
    <name type="synonym">Garbanzo</name>
    <dbReference type="NCBI Taxonomy" id="3827"/>
    <lineage>
        <taxon>Eukaryota</taxon>
        <taxon>Viridiplantae</taxon>
        <taxon>Streptophyta</taxon>
        <taxon>Embryophyta</taxon>
        <taxon>Tracheophyta</taxon>
        <taxon>Spermatophyta</taxon>
        <taxon>Magnoliopsida</taxon>
        <taxon>eudicotyledons</taxon>
        <taxon>Gunneridae</taxon>
        <taxon>Pentapetalae</taxon>
        <taxon>rosids</taxon>
        <taxon>fabids</taxon>
        <taxon>Fabales</taxon>
        <taxon>Fabaceae</taxon>
        <taxon>Papilionoideae</taxon>
        <taxon>50 kb inversion clade</taxon>
        <taxon>NPAAA clade</taxon>
        <taxon>Hologalegina</taxon>
        <taxon>IRL clade</taxon>
        <taxon>Cicereae</taxon>
        <taxon>Cicer</taxon>
    </lineage>
</organism>